<feature type="binding site" evidence="6">
    <location>
        <position position="260"/>
    </location>
    <ligand>
        <name>FAD</name>
        <dbReference type="ChEBI" id="CHEBI:57692"/>
    </ligand>
</feature>
<feature type="domain" description="Glucose-methanol-choline oxidoreductase N-terminal" evidence="8">
    <location>
        <begin position="300"/>
        <end position="314"/>
    </location>
</feature>
<gene>
    <name evidence="9" type="ORF">BD626DRAFT_547599</name>
</gene>
<evidence type="ECO:0000256" key="7">
    <source>
        <dbReference type="SAM" id="SignalP"/>
    </source>
</evidence>
<protein>
    <recommendedName>
        <fullName evidence="8">Glucose-methanol-choline oxidoreductase N-terminal domain-containing protein</fullName>
    </recommendedName>
</protein>
<keyword evidence="3" id="KW-0285">Flavoprotein</keyword>
<dbReference type="SUPFAM" id="SSF54373">
    <property type="entry name" value="FAD-linked reductases, C-terminal domain"/>
    <property type="match status" value="1"/>
</dbReference>
<dbReference type="Pfam" id="PF05199">
    <property type="entry name" value="GMC_oxred_C"/>
    <property type="match status" value="1"/>
</dbReference>
<dbReference type="InterPro" id="IPR036188">
    <property type="entry name" value="FAD/NAD-bd_sf"/>
</dbReference>
<evidence type="ECO:0000256" key="6">
    <source>
        <dbReference type="PIRSR" id="PIRSR000137-2"/>
    </source>
</evidence>
<dbReference type="Proteomes" id="UP000320762">
    <property type="component" value="Unassembled WGS sequence"/>
</dbReference>
<keyword evidence="7" id="KW-0732">Signal</keyword>
<dbReference type="Gene3D" id="3.50.50.60">
    <property type="entry name" value="FAD/NAD(P)-binding domain"/>
    <property type="match status" value="1"/>
</dbReference>
<dbReference type="InterPro" id="IPR007867">
    <property type="entry name" value="GMC_OxRtase_C"/>
</dbReference>
<evidence type="ECO:0000256" key="1">
    <source>
        <dbReference type="ARBA" id="ARBA00001974"/>
    </source>
</evidence>
<dbReference type="SUPFAM" id="SSF51905">
    <property type="entry name" value="FAD/NAD(P)-binding domain"/>
    <property type="match status" value="1"/>
</dbReference>
<reference evidence="9 10" key="1">
    <citation type="journal article" date="2019" name="New Phytol.">
        <title>Comparative genomics reveals unique wood-decay strategies and fruiting body development in the Schizophyllaceae.</title>
        <authorList>
            <person name="Almasi E."/>
            <person name="Sahu N."/>
            <person name="Krizsan K."/>
            <person name="Balint B."/>
            <person name="Kovacs G.M."/>
            <person name="Kiss B."/>
            <person name="Cseklye J."/>
            <person name="Drula E."/>
            <person name="Henrissat B."/>
            <person name="Nagy I."/>
            <person name="Chovatia M."/>
            <person name="Adam C."/>
            <person name="LaButti K."/>
            <person name="Lipzen A."/>
            <person name="Riley R."/>
            <person name="Grigoriev I.V."/>
            <person name="Nagy L.G."/>
        </authorList>
    </citation>
    <scope>NUCLEOTIDE SEQUENCE [LARGE SCALE GENOMIC DNA]</scope>
    <source>
        <strain evidence="9 10">NL-1724</strain>
    </source>
</reference>
<dbReference type="PROSITE" id="PS00624">
    <property type="entry name" value="GMC_OXRED_2"/>
    <property type="match status" value="1"/>
</dbReference>
<feature type="binding site" evidence="6">
    <location>
        <begin position="120"/>
        <end position="123"/>
    </location>
    <ligand>
        <name>FAD</name>
        <dbReference type="ChEBI" id="CHEBI:57692"/>
    </ligand>
</feature>
<feature type="binding site" evidence="6">
    <location>
        <position position="116"/>
    </location>
    <ligand>
        <name>FAD</name>
        <dbReference type="ChEBI" id="CHEBI:57692"/>
    </ligand>
</feature>
<feature type="active site" description="Proton acceptor" evidence="5">
    <location>
        <position position="565"/>
    </location>
</feature>
<comment type="cofactor">
    <cofactor evidence="1 6">
        <name>FAD</name>
        <dbReference type="ChEBI" id="CHEBI:57692"/>
    </cofactor>
</comment>
<keyword evidence="10" id="KW-1185">Reference proteome</keyword>
<proteinExistence type="inferred from homology"/>
<dbReference type="EMBL" id="VDMD01000007">
    <property type="protein sequence ID" value="TRM64547.1"/>
    <property type="molecule type" value="Genomic_DNA"/>
</dbReference>
<dbReference type="InterPro" id="IPR012132">
    <property type="entry name" value="GMC_OxRdtase"/>
</dbReference>
<dbReference type="STRING" id="97359.A0A550CIC6"/>
<evidence type="ECO:0000256" key="3">
    <source>
        <dbReference type="ARBA" id="ARBA00022630"/>
    </source>
</evidence>
<feature type="active site" description="Proton donor" evidence="5">
    <location>
        <position position="521"/>
    </location>
</feature>
<feature type="chain" id="PRO_5022029541" description="Glucose-methanol-choline oxidoreductase N-terminal domain-containing protein" evidence="7">
    <location>
        <begin position="19"/>
        <end position="595"/>
    </location>
</feature>
<evidence type="ECO:0000313" key="9">
    <source>
        <dbReference type="EMBL" id="TRM64547.1"/>
    </source>
</evidence>
<accession>A0A550CIC6</accession>
<dbReference type="Pfam" id="PF00732">
    <property type="entry name" value="GMC_oxred_N"/>
    <property type="match status" value="1"/>
</dbReference>
<organism evidence="9 10">
    <name type="scientific">Schizophyllum amplum</name>
    <dbReference type="NCBI Taxonomy" id="97359"/>
    <lineage>
        <taxon>Eukaryota</taxon>
        <taxon>Fungi</taxon>
        <taxon>Dikarya</taxon>
        <taxon>Basidiomycota</taxon>
        <taxon>Agaricomycotina</taxon>
        <taxon>Agaricomycetes</taxon>
        <taxon>Agaricomycetidae</taxon>
        <taxon>Agaricales</taxon>
        <taxon>Schizophyllaceae</taxon>
        <taxon>Schizophyllum</taxon>
    </lineage>
</organism>
<dbReference type="OrthoDB" id="269227at2759"/>
<name>A0A550CIC6_9AGAR</name>
<dbReference type="PANTHER" id="PTHR11552">
    <property type="entry name" value="GLUCOSE-METHANOL-CHOLINE GMC OXIDOREDUCTASE"/>
    <property type="match status" value="1"/>
</dbReference>
<comment type="similarity">
    <text evidence="2">Belongs to the GMC oxidoreductase family.</text>
</comment>
<evidence type="ECO:0000256" key="4">
    <source>
        <dbReference type="ARBA" id="ARBA00022827"/>
    </source>
</evidence>
<keyword evidence="4 6" id="KW-0274">FAD</keyword>
<dbReference type="GO" id="GO:0016614">
    <property type="term" value="F:oxidoreductase activity, acting on CH-OH group of donors"/>
    <property type="evidence" value="ECO:0007669"/>
    <property type="project" value="InterPro"/>
</dbReference>
<sequence>MKLCQRLALSSTLAGLSAAVILQNSSQLKESYDFIVVGAGPGGATTANRLTESSNVNVLLLEAGGANDGELAIDVPQLCVTLTPNTAWDWNFTTVPQEGLNGRTPSFPRGIGLGGTSAVNCLVYTRGTRSDIDAWAALTGDDAWGWDGMLPYFMKSEKFNFPVDGHNITGQYLPEVHGFDGLIGVSVPGAARAIDDRVMAVTAELPDEFPFQIDMNSGEHLGVGWAQALVDSGVRSSSKAYLAPDYLARPNLDVLLYARVARVVGSDEDALDLRGVEFQDGVDGELRNLTAGKEVILSAGAVHTPVILMHSGIGDAEVLTPLEIPVLLDNPSVGQNLTDHVGCSITYEVNSNKTLDNIWRDDSLMDSLIAQWKANKTGLLVDTSENHIAWLRLPEDDPIWENTTDPASGPTTAHFEFLFQNGVYPTQDSGNYFNLPVGAVSPASRGFITINSSDPFAAPLIDPRLLSAPIDLYMVRQGIRTGQRFVAAQAWDGYFVRPLVDLETDEQIDDYIRENTVSFFHPVATAAMSPADAAWGVVGPDLLVKGTTGLRVVDASVVPRLPAAHTSAAVYGVAEKAADIIKAAYPELFASAAQA</sequence>
<dbReference type="AlphaFoldDB" id="A0A550CIC6"/>
<evidence type="ECO:0000256" key="5">
    <source>
        <dbReference type="PIRSR" id="PIRSR000137-1"/>
    </source>
</evidence>
<dbReference type="GO" id="GO:0050660">
    <property type="term" value="F:flavin adenine dinucleotide binding"/>
    <property type="evidence" value="ECO:0007669"/>
    <property type="project" value="InterPro"/>
</dbReference>
<feature type="signal peptide" evidence="7">
    <location>
        <begin position="1"/>
        <end position="18"/>
    </location>
</feature>
<evidence type="ECO:0000256" key="2">
    <source>
        <dbReference type="ARBA" id="ARBA00010790"/>
    </source>
</evidence>
<dbReference type="InterPro" id="IPR000172">
    <property type="entry name" value="GMC_OxRdtase_N"/>
</dbReference>
<evidence type="ECO:0000259" key="8">
    <source>
        <dbReference type="PROSITE" id="PS00624"/>
    </source>
</evidence>
<dbReference type="PANTHER" id="PTHR11552:SF147">
    <property type="entry name" value="CHOLINE DEHYDROGENASE, MITOCHONDRIAL"/>
    <property type="match status" value="1"/>
</dbReference>
<evidence type="ECO:0000313" key="10">
    <source>
        <dbReference type="Proteomes" id="UP000320762"/>
    </source>
</evidence>
<dbReference type="Gene3D" id="3.30.560.10">
    <property type="entry name" value="Glucose Oxidase, domain 3"/>
    <property type="match status" value="1"/>
</dbReference>
<dbReference type="PIRSF" id="PIRSF000137">
    <property type="entry name" value="Alcohol_oxidase"/>
    <property type="match status" value="1"/>
</dbReference>
<comment type="caution">
    <text evidence="9">The sequence shown here is derived from an EMBL/GenBank/DDBJ whole genome shotgun (WGS) entry which is preliminary data.</text>
</comment>